<feature type="transmembrane region" description="Helical" evidence="1">
    <location>
        <begin position="86"/>
        <end position="107"/>
    </location>
</feature>
<accession>A0A7L5BNK9</accession>
<sequence length="260" mass="28739">MTGSQPRITETDLISYVDGQLEDEQRRDAVRAHLASNPVDARKVEMWQQQNATLAALYNPVDVDVLPARLDVYRMERRLRSKRADWRNMAAASILILAVGLTGGWFARGLLSQVAEPAHSIVADATQAHKLFASDILHPVELRADAENASSLPKWLSKRLDRKLNIPDLTRHGLSLLGGRILPSSQGAAAQLMYEDKSGQRLTLYIVAATDSSDTAMRRSSFGSLETVSWDDETIRCALVGNLPGDRMDAIAKDTYQQLS</sequence>
<reference evidence="2 3" key="1">
    <citation type="submission" date="2020-02" db="EMBL/GenBank/DDBJ databases">
        <title>Plant-Promoting Endophytic Bacterium Rhizobium oryzihabitans sp. nov., Isolated from the Root of Rice.</title>
        <authorList>
            <person name="zhao J."/>
            <person name="Zhang G."/>
        </authorList>
    </citation>
    <scope>NUCLEOTIDE SEQUENCE [LARGE SCALE GENOMIC DNA]</scope>
    <source>
        <strain evidence="2 3">M15</strain>
    </source>
</reference>
<evidence type="ECO:0000256" key="1">
    <source>
        <dbReference type="SAM" id="Phobius"/>
    </source>
</evidence>
<name>A0A7L5BNK9_9HYPH</name>
<protein>
    <submittedName>
        <fullName evidence="2">Anti-sigma factor</fullName>
    </submittedName>
</protein>
<keyword evidence="3" id="KW-1185">Reference proteome</keyword>
<evidence type="ECO:0000313" key="3">
    <source>
        <dbReference type="Proteomes" id="UP000464865"/>
    </source>
</evidence>
<keyword evidence="1" id="KW-1133">Transmembrane helix</keyword>
<dbReference type="EMBL" id="CP048635">
    <property type="protein sequence ID" value="QIB40502.1"/>
    <property type="molecule type" value="Genomic_DNA"/>
</dbReference>
<dbReference type="AlphaFoldDB" id="A0A7L5BNK9"/>
<proteinExistence type="predicted"/>
<dbReference type="Proteomes" id="UP000464865">
    <property type="component" value="Chromosome M15-12"/>
</dbReference>
<dbReference type="KEGG" id="roy:G3A56_21845"/>
<gene>
    <name evidence="2" type="ORF">G3A56_21845</name>
</gene>
<organism evidence="2 3">
    <name type="scientific">Rhizobium oryzihabitans</name>
    <dbReference type="NCBI Taxonomy" id="2267833"/>
    <lineage>
        <taxon>Bacteria</taxon>
        <taxon>Pseudomonadati</taxon>
        <taxon>Pseudomonadota</taxon>
        <taxon>Alphaproteobacteria</taxon>
        <taxon>Hyphomicrobiales</taxon>
        <taxon>Rhizobiaceae</taxon>
        <taxon>Rhizobium/Agrobacterium group</taxon>
        <taxon>Rhizobium</taxon>
    </lineage>
</organism>
<keyword evidence="1" id="KW-0472">Membrane</keyword>
<dbReference type="RefSeq" id="WP_082185189.1">
    <property type="nucleotide sequence ID" value="NZ_CP048635.1"/>
</dbReference>
<evidence type="ECO:0000313" key="2">
    <source>
        <dbReference type="EMBL" id="QIB40502.1"/>
    </source>
</evidence>
<keyword evidence="1" id="KW-0812">Transmembrane</keyword>